<dbReference type="Proteomes" id="UP000247591">
    <property type="component" value="Unassembled WGS sequence"/>
</dbReference>
<dbReference type="Gene3D" id="3.40.50.80">
    <property type="entry name" value="Nucleotide-binding domain of ferredoxin-NADP reductase (FNR) module"/>
    <property type="match status" value="1"/>
</dbReference>
<evidence type="ECO:0000256" key="4">
    <source>
        <dbReference type="ARBA" id="ARBA00022723"/>
    </source>
</evidence>
<keyword evidence="6" id="KW-0411">Iron-sulfur</keyword>
<dbReference type="GO" id="GO:0016491">
    <property type="term" value="F:oxidoreductase activity"/>
    <property type="evidence" value="ECO:0007669"/>
    <property type="project" value="InterPro"/>
</dbReference>
<evidence type="ECO:0000256" key="7">
    <source>
        <dbReference type="SAM" id="Phobius"/>
    </source>
</evidence>
<evidence type="ECO:0000256" key="5">
    <source>
        <dbReference type="ARBA" id="ARBA00023004"/>
    </source>
</evidence>
<evidence type="ECO:0000313" key="9">
    <source>
        <dbReference type="EMBL" id="PYE19378.1"/>
    </source>
</evidence>
<gene>
    <name evidence="9" type="ORF">DFR67_103291</name>
</gene>
<keyword evidence="10" id="KW-1185">Reference proteome</keyword>
<dbReference type="InterPro" id="IPR039261">
    <property type="entry name" value="FNR_nucleotide-bd"/>
</dbReference>
<keyword evidence="7" id="KW-0812">Transmembrane</keyword>
<reference evidence="9 10" key="1">
    <citation type="submission" date="2018-06" db="EMBL/GenBank/DDBJ databases">
        <title>Genomic Encyclopedia of Type Strains, Phase IV (KMG-IV): sequencing the most valuable type-strain genomes for metagenomic binning, comparative biology and taxonomic classification.</title>
        <authorList>
            <person name="Goeker M."/>
        </authorList>
    </citation>
    <scope>NUCLEOTIDE SEQUENCE [LARGE SCALE GENOMIC DNA]</scope>
    <source>
        <strain evidence="9 10">DSM 45521</strain>
    </source>
</reference>
<dbReference type="RefSeq" id="WP_110468575.1">
    <property type="nucleotide sequence ID" value="NZ_QJSP01000003.1"/>
</dbReference>
<dbReference type="InterPro" id="IPR050415">
    <property type="entry name" value="MRET"/>
</dbReference>
<dbReference type="PRINTS" id="PR00410">
    <property type="entry name" value="PHEHYDRXLASE"/>
</dbReference>
<dbReference type="OrthoDB" id="9801223at2"/>
<dbReference type="AlphaFoldDB" id="A0A318RTQ6"/>
<feature type="transmembrane region" description="Helical" evidence="7">
    <location>
        <begin position="41"/>
        <end position="66"/>
    </location>
</feature>
<keyword evidence="4" id="KW-0479">Metal-binding</keyword>
<feature type="transmembrane region" description="Helical" evidence="7">
    <location>
        <begin position="95"/>
        <end position="112"/>
    </location>
</feature>
<evidence type="ECO:0000256" key="3">
    <source>
        <dbReference type="ARBA" id="ARBA00022714"/>
    </source>
</evidence>
<keyword evidence="3" id="KW-0001">2Fe-2S</keyword>
<evidence type="ECO:0000259" key="8">
    <source>
        <dbReference type="Pfam" id="PF00175"/>
    </source>
</evidence>
<evidence type="ECO:0000256" key="2">
    <source>
        <dbReference type="ARBA" id="ARBA00022630"/>
    </source>
</evidence>
<keyword evidence="7" id="KW-1133">Transmembrane helix</keyword>
<dbReference type="PANTHER" id="PTHR47354:SF1">
    <property type="entry name" value="CARNITINE MONOOXYGENASE REDUCTASE SUBUNIT"/>
    <property type="match status" value="1"/>
</dbReference>
<feature type="transmembrane region" description="Helical" evidence="7">
    <location>
        <begin position="253"/>
        <end position="273"/>
    </location>
</feature>
<feature type="transmembrane region" description="Helical" evidence="7">
    <location>
        <begin position="228"/>
        <end position="247"/>
    </location>
</feature>
<dbReference type="Pfam" id="PF00175">
    <property type="entry name" value="NAD_binding_1"/>
    <property type="match status" value="1"/>
</dbReference>
<protein>
    <submittedName>
        <fullName evidence="9">Ferredoxin-NADP reductase</fullName>
    </submittedName>
</protein>
<sequence length="505" mass="54368">MTFVRLIDRISMYRFVLLALVLLAAYSLAVAASGTDFAYTATQLLGSLAILVIVCGVVTYACAAIVRVPPGSESWLITALILFFIFPGVTDSDAAWGLVLAAAVASASKYVLAVRRRHIVNPAVAGAVISYLLAYFSIGPFEYPVWWIAAEPLLIAMIVIGAAVVWKLREWWLVGVFVVVSVLTIIVVALDADTPIGEALDLGFTSTPLLFVAAIMLTEPLTSPATRILKVGYAALVGVLMFWGQTFEITSDFTLAFVPEIALLAGSLFTFIVGMQWRRTVLSVESVRPIGVDTYEVLATPPLRFRPGQWAQISAATWSPSPDKQGTRRVLSLAGAPSESQTRFGFTAVGEPSAFKKGLIDGSTTRLYVDEVGGDFTLPRKTSTPTVFIAGGIGVTPFRSMLAELTARTGGDLSHVSMIYAANADDRLVYADVLDAAKNLGAQVITVVGGLVSVEEIESVARPGAHYYLSGPPAMLAALKPMLIRAEPELRWQPWRVHTDRFIGY</sequence>
<organism evidence="9 10">
    <name type="scientific">Williamsia limnetica</name>
    <dbReference type="NCBI Taxonomy" id="882452"/>
    <lineage>
        <taxon>Bacteria</taxon>
        <taxon>Bacillati</taxon>
        <taxon>Actinomycetota</taxon>
        <taxon>Actinomycetes</taxon>
        <taxon>Mycobacteriales</taxon>
        <taxon>Nocardiaceae</taxon>
        <taxon>Williamsia</taxon>
    </lineage>
</organism>
<evidence type="ECO:0000256" key="6">
    <source>
        <dbReference type="ARBA" id="ARBA00023014"/>
    </source>
</evidence>
<feature type="transmembrane region" description="Helical" evidence="7">
    <location>
        <begin position="73"/>
        <end position="89"/>
    </location>
</feature>
<dbReference type="PANTHER" id="PTHR47354">
    <property type="entry name" value="NADH OXIDOREDUCTASE HCR"/>
    <property type="match status" value="1"/>
</dbReference>
<dbReference type="InterPro" id="IPR001433">
    <property type="entry name" value="OxRdtase_FAD/NAD-bd"/>
</dbReference>
<keyword evidence="5" id="KW-0408">Iron</keyword>
<feature type="transmembrane region" description="Helical" evidence="7">
    <location>
        <begin position="171"/>
        <end position="190"/>
    </location>
</feature>
<name>A0A318RTQ6_WILLI</name>
<comment type="caution">
    <text evidence="9">The sequence shown here is derived from an EMBL/GenBank/DDBJ whole genome shotgun (WGS) entry which is preliminary data.</text>
</comment>
<dbReference type="EMBL" id="QJSP01000003">
    <property type="protein sequence ID" value="PYE19378.1"/>
    <property type="molecule type" value="Genomic_DNA"/>
</dbReference>
<proteinExistence type="predicted"/>
<dbReference type="GO" id="GO:0046872">
    <property type="term" value="F:metal ion binding"/>
    <property type="evidence" value="ECO:0007669"/>
    <property type="project" value="UniProtKB-KW"/>
</dbReference>
<accession>A0A318RTQ6</accession>
<feature type="transmembrane region" description="Helical" evidence="7">
    <location>
        <begin position="119"/>
        <end position="138"/>
    </location>
</feature>
<comment type="cofactor">
    <cofactor evidence="1">
        <name>FAD</name>
        <dbReference type="ChEBI" id="CHEBI:57692"/>
    </cofactor>
</comment>
<keyword evidence="2" id="KW-0285">Flavoprotein</keyword>
<dbReference type="SUPFAM" id="SSF52343">
    <property type="entry name" value="Ferredoxin reductase-like, C-terminal NADP-linked domain"/>
    <property type="match status" value="1"/>
</dbReference>
<evidence type="ECO:0000313" key="10">
    <source>
        <dbReference type="Proteomes" id="UP000247591"/>
    </source>
</evidence>
<feature type="transmembrane region" description="Helical" evidence="7">
    <location>
        <begin position="202"/>
        <end position="221"/>
    </location>
</feature>
<dbReference type="GO" id="GO:0051537">
    <property type="term" value="F:2 iron, 2 sulfur cluster binding"/>
    <property type="evidence" value="ECO:0007669"/>
    <property type="project" value="UniProtKB-KW"/>
</dbReference>
<feature type="transmembrane region" description="Helical" evidence="7">
    <location>
        <begin position="144"/>
        <end position="166"/>
    </location>
</feature>
<dbReference type="CDD" id="cd00322">
    <property type="entry name" value="FNR_like"/>
    <property type="match status" value="1"/>
</dbReference>
<keyword evidence="7" id="KW-0472">Membrane</keyword>
<evidence type="ECO:0000256" key="1">
    <source>
        <dbReference type="ARBA" id="ARBA00001974"/>
    </source>
</evidence>
<feature type="domain" description="Oxidoreductase FAD/NAD(P)-binding" evidence="8">
    <location>
        <begin position="388"/>
        <end position="476"/>
    </location>
</feature>